<feature type="region of interest" description="Disordered" evidence="1">
    <location>
        <begin position="33"/>
        <end position="80"/>
    </location>
</feature>
<accession>A0A9W9QB15</accession>
<organism evidence="2 3">
    <name type="scientific">Penicillium atrosanguineum</name>
    <dbReference type="NCBI Taxonomy" id="1132637"/>
    <lineage>
        <taxon>Eukaryota</taxon>
        <taxon>Fungi</taxon>
        <taxon>Dikarya</taxon>
        <taxon>Ascomycota</taxon>
        <taxon>Pezizomycotina</taxon>
        <taxon>Eurotiomycetes</taxon>
        <taxon>Eurotiomycetidae</taxon>
        <taxon>Eurotiales</taxon>
        <taxon>Aspergillaceae</taxon>
        <taxon>Penicillium</taxon>
    </lineage>
</organism>
<feature type="region of interest" description="Disordered" evidence="1">
    <location>
        <begin position="1"/>
        <end position="21"/>
    </location>
</feature>
<gene>
    <name evidence="2" type="ORF">N7476_000185</name>
</gene>
<evidence type="ECO:0000256" key="1">
    <source>
        <dbReference type="SAM" id="MobiDB-lite"/>
    </source>
</evidence>
<dbReference type="AlphaFoldDB" id="A0A9W9QB15"/>
<feature type="compositionally biased region" description="Basic and acidic residues" evidence="1">
    <location>
        <begin position="68"/>
        <end position="80"/>
    </location>
</feature>
<keyword evidence="3" id="KW-1185">Reference proteome</keyword>
<feature type="compositionally biased region" description="Polar residues" evidence="1">
    <location>
        <begin position="1"/>
        <end position="12"/>
    </location>
</feature>
<dbReference type="Proteomes" id="UP001147746">
    <property type="component" value="Unassembled WGS sequence"/>
</dbReference>
<evidence type="ECO:0000313" key="2">
    <source>
        <dbReference type="EMBL" id="KAJ5330402.1"/>
    </source>
</evidence>
<protein>
    <submittedName>
        <fullName evidence="2">Uncharacterized protein</fullName>
    </submittedName>
</protein>
<sequence length="80" mass="9000">MAGFTIQRSPTGPLTPRPRTDIELAKDAWKYLSQKVENSRQKRSSKSESSTKSYDTDSESTISNTDTLVREKSDMTKGKN</sequence>
<name>A0A9W9QB15_9EURO</name>
<proteinExistence type="predicted"/>
<evidence type="ECO:0000313" key="3">
    <source>
        <dbReference type="Proteomes" id="UP001147746"/>
    </source>
</evidence>
<dbReference type="EMBL" id="JAPZBO010000001">
    <property type="protein sequence ID" value="KAJ5330402.1"/>
    <property type="molecule type" value="Genomic_DNA"/>
</dbReference>
<reference evidence="2" key="1">
    <citation type="submission" date="2022-12" db="EMBL/GenBank/DDBJ databases">
        <authorList>
            <person name="Petersen C."/>
        </authorList>
    </citation>
    <scope>NUCLEOTIDE SEQUENCE</scope>
    <source>
        <strain evidence="2">IBT 21472</strain>
    </source>
</reference>
<comment type="caution">
    <text evidence="2">The sequence shown here is derived from an EMBL/GenBank/DDBJ whole genome shotgun (WGS) entry which is preliminary data.</text>
</comment>
<reference evidence="2" key="2">
    <citation type="journal article" date="2023" name="IMA Fungus">
        <title>Comparative genomic study of the Penicillium genus elucidates a diverse pangenome and 15 lateral gene transfer events.</title>
        <authorList>
            <person name="Petersen C."/>
            <person name="Sorensen T."/>
            <person name="Nielsen M.R."/>
            <person name="Sondergaard T.E."/>
            <person name="Sorensen J.L."/>
            <person name="Fitzpatrick D.A."/>
            <person name="Frisvad J.C."/>
            <person name="Nielsen K.L."/>
        </authorList>
    </citation>
    <scope>NUCLEOTIDE SEQUENCE</scope>
    <source>
        <strain evidence="2">IBT 21472</strain>
    </source>
</reference>